<evidence type="ECO:0000256" key="1">
    <source>
        <dbReference type="SAM" id="SignalP"/>
    </source>
</evidence>
<feature type="chain" id="PRO_5017052503" evidence="1">
    <location>
        <begin position="21"/>
        <end position="195"/>
    </location>
</feature>
<reference evidence="2 3" key="1">
    <citation type="journal article" date="2018" name="IMA Fungus">
        <title>IMA Genome-F 9: Draft genome sequence of Annulohypoxylon stygium, Aspergillus mulundensis, Berkeleyomyces basicola (syn. Thielaviopsis basicola), Ceratocystis smalleyi, two Cercospora beticola strains, Coleophoma cylindrospora, Fusarium fracticaudum, Phialophora cf. hyalina, and Morchella septimelata.</title>
        <authorList>
            <person name="Wingfield B.D."/>
            <person name="Bills G.F."/>
            <person name="Dong Y."/>
            <person name="Huang W."/>
            <person name="Nel W.J."/>
            <person name="Swalarsk-Parry B.S."/>
            <person name="Vaghefi N."/>
            <person name="Wilken P.M."/>
            <person name="An Z."/>
            <person name="de Beer Z.W."/>
            <person name="De Vos L."/>
            <person name="Chen L."/>
            <person name="Duong T.A."/>
            <person name="Gao Y."/>
            <person name="Hammerbacher A."/>
            <person name="Kikkert J.R."/>
            <person name="Li Y."/>
            <person name="Li H."/>
            <person name="Li K."/>
            <person name="Li Q."/>
            <person name="Liu X."/>
            <person name="Ma X."/>
            <person name="Naidoo K."/>
            <person name="Pethybridge S.J."/>
            <person name="Sun J."/>
            <person name="Steenkamp E.T."/>
            <person name="van der Nest M.A."/>
            <person name="van Wyk S."/>
            <person name="Wingfield M.J."/>
            <person name="Xiong C."/>
            <person name="Yue Q."/>
            <person name="Zhang X."/>
        </authorList>
    </citation>
    <scope>NUCLEOTIDE SEQUENCE [LARGE SCALE GENOMIC DNA]</scope>
    <source>
        <strain evidence="2 3">BP 5553</strain>
    </source>
</reference>
<sequence length="195" mass="21401">MKFLSVLIPLALLSSQTVHAANWYFLRWNTPSSSAQFQKFSMQMVTPTIQKAGVYYLWPGLQDTGNTGVYQEVLDGRSGTWWIGPGWCCSNPSLPWGDGFNPGNGKAVDITMTRDASGPNWTSILTSGSNSVTNKFPLSYKNFNQVMNTTQTAWCTNAPENYNNAMRYTISGAKATVSGGTTTCQIDQVVMEGPR</sequence>
<protein>
    <submittedName>
        <fullName evidence="2">Uncharacterized protein</fullName>
    </submittedName>
</protein>
<proteinExistence type="predicted"/>
<evidence type="ECO:0000313" key="3">
    <source>
        <dbReference type="Proteomes" id="UP000254866"/>
    </source>
</evidence>
<organism evidence="2 3">
    <name type="scientific">Venustampulla echinocandica</name>
    <dbReference type="NCBI Taxonomy" id="2656787"/>
    <lineage>
        <taxon>Eukaryota</taxon>
        <taxon>Fungi</taxon>
        <taxon>Dikarya</taxon>
        <taxon>Ascomycota</taxon>
        <taxon>Pezizomycotina</taxon>
        <taxon>Leotiomycetes</taxon>
        <taxon>Helotiales</taxon>
        <taxon>Pleuroascaceae</taxon>
        <taxon>Venustampulla</taxon>
    </lineage>
</organism>
<evidence type="ECO:0000313" key="2">
    <source>
        <dbReference type="EMBL" id="RDL32947.1"/>
    </source>
</evidence>
<keyword evidence="3" id="KW-1185">Reference proteome</keyword>
<dbReference type="STRING" id="2656787.A0A370TE26"/>
<feature type="signal peptide" evidence="1">
    <location>
        <begin position="1"/>
        <end position="20"/>
    </location>
</feature>
<dbReference type="RefSeq" id="XP_031866440.1">
    <property type="nucleotide sequence ID" value="XM_032017009.1"/>
</dbReference>
<dbReference type="OrthoDB" id="3360643at2759"/>
<dbReference type="AlphaFoldDB" id="A0A370TE26"/>
<dbReference type="EMBL" id="NPIC01000009">
    <property type="protein sequence ID" value="RDL32947.1"/>
    <property type="molecule type" value="Genomic_DNA"/>
</dbReference>
<gene>
    <name evidence="2" type="ORF">BP5553_08386</name>
</gene>
<comment type="caution">
    <text evidence="2">The sequence shown here is derived from an EMBL/GenBank/DDBJ whole genome shotgun (WGS) entry which is preliminary data.</text>
</comment>
<dbReference type="GeneID" id="43601235"/>
<name>A0A370TE26_9HELO</name>
<accession>A0A370TE26</accession>
<dbReference type="Proteomes" id="UP000254866">
    <property type="component" value="Unassembled WGS sequence"/>
</dbReference>
<keyword evidence="1" id="KW-0732">Signal</keyword>